<feature type="coiled-coil region" evidence="1">
    <location>
        <begin position="98"/>
        <end position="140"/>
    </location>
</feature>
<keyword evidence="3" id="KW-1185">Reference proteome</keyword>
<protein>
    <submittedName>
        <fullName evidence="2">Uncharacterized protein</fullName>
    </submittedName>
</protein>
<proteinExistence type="predicted"/>
<dbReference type="KEGG" id="beq:BEWA_007930"/>
<keyword evidence="1" id="KW-0175">Coiled coil</keyword>
<evidence type="ECO:0000313" key="3">
    <source>
        <dbReference type="Proteomes" id="UP000031512"/>
    </source>
</evidence>
<dbReference type="RefSeq" id="XP_004831050.1">
    <property type="nucleotide sequence ID" value="XM_004830993.1"/>
</dbReference>
<organism evidence="2 3">
    <name type="scientific">Theileria equi strain WA</name>
    <dbReference type="NCBI Taxonomy" id="1537102"/>
    <lineage>
        <taxon>Eukaryota</taxon>
        <taxon>Sar</taxon>
        <taxon>Alveolata</taxon>
        <taxon>Apicomplexa</taxon>
        <taxon>Aconoidasida</taxon>
        <taxon>Piroplasmida</taxon>
        <taxon>Theileriidae</taxon>
        <taxon>Theileria</taxon>
    </lineage>
</organism>
<reference evidence="2 3" key="1">
    <citation type="journal article" date="2012" name="BMC Genomics">
        <title>Comparative genomic analysis and phylogenetic position of Theileria equi.</title>
        <authorList>
            <person name="Kappmeyer L.S."/>
            <person name="Thiagarajan M."/>
            <person name="Herndon D.R."/>
            <person name="Ramsay J.D."/>
            <person name="Caler E."/>
            <person name="Djikeng A."/>
            <person name="Gillespie J.J."/>
            <person name="Lau A.O."/>
            <person name="Roalson E.H."/>
            <person name="Silva J.C."/>
            <person name="Silva M.G."/>
            <person name="Suarez C.E."/>
            <person name="Ueti M.W."/>
            <person name="Nene V.M."/>
            <person name="Mealey R.H."/>
            <person name="Knowles D.P."/>
            <person name="Brayton K.A."/>
        </authorList>
    </citation>
    <scope>NUCLEOTIDE SEQUENCE [LARGE SCALE GENOMIC DNA]</scope>
    <source>
        <strain evidence="2 3">WA</strain>
    </source>
</reference>
<evidence type="ECO:0000256" key="1">
    <source>
        <dbReference type="SAM" id="Coils"/>
    </source>
</evidence>
<evidence type="ECO:0000313" key="2">
    <source>
        <dbReference type="EMBL" id="AFZ81384.1"/>
    </source>
</evidence>
<dbReference type="eggNOG" id="ENOG502TN97">
    <property type="taxonomic scope" value="Eukaryota"/>
</dbReference>
<dbReference type="OrthoDB" id="365941at2759"/>
<name>L0B2R5_THEEQ</name>
<dbReference type="VEuPathDB" id="PiroplasmaDB:BEWA_007930"/>
<dbReference type="AlphaFoldDB" id="L0B2R5"/>
<dbReference type="GeneID" id="15804650"/>
<accession>L0B2R5</accession>
<dbReference type="EMBL" id="CP001670">
    <property type="protein sequence ID" value="AFZ81384.1"/>
    <property type="molecule type" value="Genomic_DNA"/>
</dbReference>
<dbReference type="Proteomes" id="UP000031512">
    <property type="component" value="Chromosome 3"/>
</dbReference>
<sequence>MEVKDLSGNDKDVLTPSSFHSTKFTDSPLSERSEYISFYKPFDMNILNTSHACTMEIEPLIMSLKSYRELKTKQLLSAFKKTYKEECEYAKSELASLCKVQESRRKKYDDEYKKLIKEVIKDINAKNEELLSQINGMISEFEILKQDIPQVRPKAEDDMESDNNLISNSNELIRTTEATLKEMDDVIKKIRNHYIKKNDDCAKALKSIYIS</sequence>
<gene>
    <name evidence="2" type="ORF">BEWA_007930</name>
</gene>